<dbReference type="EMBL" id="JAQSDF010000017">
    <property type="protein sequence ID" value="MDI1230922.1"/>
    <property type="molecule type" value="Genomic_DNA"/>
</dbReference>
<evidence type="ECO:0000313" key="4">
    <source>
        <dbReference type="Proteomes" id="UP001160519"/>
    </source>
</evidence>
<dbReference type="AlphaFoldDB" id="A0AA43Q5G4"/>
<feature type="domain" description="DUF6794" evidence="2">
    <location>
        <begin position="33"/>
        <end position="114"/>
    </location>
</feature>
<evidence type="ECO:0000256" key="1">
    <source>
        <dbReference type="SAM" id="SignalP"/>
    </source>
</evidence>
<keyword evidence="4" id="KW-1185">Reference proteome</keyword>
<name>A0AA43Q5G4_9GAMM</name>
<evidence type="ECO:0000313" key="3">
    <source>
        <dbReference type="EMBL" id="MDI1230922.1"/>
    </source>
</evidence>
<protein>
    <recommendedName>
        <fullName evidence="2">DUF6794 domain-containing protein</fullName>
    </recommendedName>
</protein>
<dbReference type="InterPro" id="IPR046744">
    <property type="entry name" value="DUF6794"/>
</dbReference>
<feature type="chain" id="PRO_5041376646" description="DUF6794 domain-containing protein" evidence="1">
    <location>
        <begin position="23"/>
        <end position="181"/>
    </location>
</feature>
<comment type="caution">
    <text evidence="3">The sequence shown here is derived from an EMBL/GenBank/DDBJ whole genome shotgun (WGS) entry which is preliminary data.</text>
</comment>
<dbReference type="Pfam" id="PF20594">
    <property type="entry name" value="DUF6794"/>
    <property type="match status" value="1"/>
</dbReference>
<evidence type="ECO:0000259" key="2">
    <source>
        <dbReference type="Pfam" id="PF20594"/>
    </source>
</evidence>
<reference evidence="3" key="1">
    <citation type="submission" date="2023-01" db="EMBL/GenBank/DDBJ databases">
        <title>Biogeochemical cycle of methane in antarctic sediments.</title>
        <authorList>
            <person name="Roldan D.M."/>
            <person name="Menes R.J."/>
        </authorList>
    </citation>
    <scope>NUCLEOTIDE SEQUENCE [LARGE SCALE GENOMIC DNA]</scope>
    <source>
        <strain evidence="3">K-2018 MAG008</strain>
    </source>
</reference>
<gene>
    <name evidence="3" type="ORF">PSU93_07235</name>
</gene>
<keyword evidence="1" id="KW-0732">Signal</keyword>
<sequence>MKSFLRLIIFTSTLWLVFPVLAAEPEELGPDKWPTTVQGAVKDILSRMSEKDKELVRKTKHGDLIMFHHGWGTGIRNYYGLWRGNKKLIKSACGRPCQPDDASMVIIGAVWQELQSKSMKRCVATDKKSRMDVLRCLQGIENEQCIGEVSAAGQGRVFQQSESRSSKAGQSLSYAKFLMVF</sequence>
<proteinExistence type="predicted"/>
<feature type="signal peptide" evidence="1">
    <location>
        <begin position="1"/>
        <end position="22"/>
    </location>
</feature>
<dbReference type="Proteomes" id="UP001160519">
    <property type="component" value="Unassembled WGS sequence"/>
</dbReference>
<accession>A0AA43Q5G4</accession>
<organism evidence="3 4">
    <name type="scientific">Candidatus Methylobacter titanis</name>
    <dbReference type="NCBI Taxonomy" id="3053457"/>
    <lineage>
        <taxon>Bacteria</taxon>
        <taxon>Pseudomonadati</taxon>
        <taxon>Pseudomonadota</taxon>
        <taxon>Gammaproteobacteria</taxon>
        <taxon>Methylococcales</taxon>
        <taxon>Methylococcaceae</taxon>
        <taxon>Methylobacter</taxon>
    </lineage>
</organism>